<comment type="caution">
    <text evidence="2">The sequence shown here is derived from an EMBL/GenBank/DDBJ whole genome shotgun (WGS) entry which is preliminary data.</text>
</comment>
<evidence type="ECO:0000313" key="2">
    <source>
        <dbReference type="EMBL" id="MBU2667811.1"/>
    </source>
</evidence>
<sequence length="974" mass="107292">MNSLGDILAALQEELQRDLDVDLGIDSLAHTAQLATTHDHLRKVRRSVKERLVMVDEARIRLASVLPLIEQLMQIWRFTPYGWPETRRKLLAALESENLAGVGPWLEFAWAALAEGRSDSLTRLLSDVPLPDGAQALTERATAAAVGLRLRDLSPVEEFLVRGRAGVEVGGQITPPGQTRASLIELQLRLAATDGRWRDVDVLLADLDRCSPEAETSVYRAMISRLNNSAPAEDADGNPSDLTGSSLEVGAEIIARARQQKDNDEWVRSAHQTIEGLPTLADVRSELDRLILPVPELWWAVAVRATREGDSATASAALDTASTQAGPSDYVLDAHICQTRASLENQPDETARLLVQAGLDWVSYGDVENARSAYERALSEFGSTASRQEVAQCQMRLSDCVIALAQDKAASAFEQQIRDGLARLDESRQVFDGDLGSYSWCYMTEAQGRDYIARLMIPDRSEQQWLAFSAALRAVAYDLDSGDRWQLLASTADSLDMNAVALWASALAEERDPSESVISTRISVLCNTGNYSDALERLDRMPADAWSAAIRANCLLRIGSAMRALDTYGEIVLDPIMTWAWSQYLMTSVIARDQRKVHNLARQLEDALESRSEEFEVLIAGAIAKLVVDAPRDVIMILSEAVDTATGSDLQDALQITAIARFVDGDPATGLATLREWVAAISPMIAATEWRMVTRPLLEAFMEMRRLPRPDVTEIEALIDATTRPSSTDPMSDARAVASRATTSPDVVDAAVSLLAAVVEVTEDSTNGSALAALPERWGAEKRRMEEQRSVRRPPFETMKPDESEGQSDDRAWNEPDIRLSLPTSWFDGHDDPVSTHPLFRRALPEARAVADWALPSVAIRASDELEPDGYSLQVANEVIAVGQMPLNAWFVPLGALGQFPEIEEKADDVYRPAWLDIELMPGSGRITRVSREFRDLLVYDRWDLVARLVTSVMSRSALDGKRFSGDTRNNIGV</sequence>
<accession>A0ABS5YWJ5</accession>
<evidence type="ECO:0000256" key="1">
    <source>
        <dbReference type="SAM" id="MobiDB-lite"/>
    </source>
</evidence>
<evidence type="ECO:0000313" key="3">
    <source>
        <dbReference type="Proteomes" id="UP001519654"/>
    </source>
</evidence>
<dbReference type="Proteomes" id="UP001519654">
    <property type="component" value="Unassembled WGS sequence"/>
</dbReference>
<feature type="region of interest" description="Disordered" evidence="1">
    <location>
        <begin position="781"/>
        <end position="814"/>
    </location>
</feature>
<evidence type="ECO:0008006" key="4">
    <source>
        <dbReference type="Google" id="ProtNLM"/>
    </source>
</evidence>
<organism evidence="2 3">
    <name type="scientific">Paractinoplanes bogorensis</name>
    <dbReference type="NCBI Taxonomy" id="1610840"/>
    <lineage>
        <taxon>Bacteria</taxon>
        <taxon>Bacillati</taxon>
        <taxon>Actinomycetota</taxon>
        <taxon>Actinomycetes</taxon>
        <taxon>Micromonosporales</taxon>
        <taxon>Micromonosporaceae</taxon>
        <taxon>Paractinoplanes</taxon>
    </lineage>
</organism>
<feature type="compositionally biased region" description="Basic and acidic residues" evidence="1">
    <location>
        <begin position="799"/>
        <end position="814"/>
    </location>
</feature>
<dbReference type="EMBL" id="JAHKKG010000010">
    <property type="protein sequence ID" value="MBU2667811.1"/>
    <property type="molecule type" value="Genomic_DNA"/>
</dbReference>
<reference evidence="2 3" key="1">
    <citation type="submission" date="2021-06" db="EMBL/GenBank/DDBJ databases">
        <title>Actinoplanes lichenicola sp. nov., and Actinoplanes ovalisporus sp. nov., isolated from lichen in Thailand.</title>
        <authorList>
            <person name="Saeng-In P."/>
            <person name="Kanchanasin P."/>
            <person name="Yuki M."/>
            <person name="Kudo T."/>
            <person name="Ohkuma M."/>
            <person name="Phongsopitanun W."/>
            <person name="Tanasupawat S."/>
        </authorList>
    </citation>
    <scope>NUCLEOTIDE SEQUENCE [LARGE SCALE GENOMIC DNA]</scope>
    <source>
        <strain evidence="2 3">NBRC 110975</strain>
    </source>
</reference>
<protein>
    <recommendedName>
        <fullName evidence="4">Tetratricopeptide repeat protein</fullName>
    </recommendedName>
</protein>
<gene>
    <name evidence="2" type="ORF">KOI35_30300</name>
</gene>
<feature type="compositionally biased region" description="Basic and acidic residues" evidence="1">
    <location>
        <begin position="781"/>
        <end position="790"/>
    </location>
</feature>
<proteinExistence type="predicted"/>
<dbReference type="RefSeq" id="WP_215792081.1">
    <property type="nucleotide sequence ID" value="NZ_JAHKKG010000010.1"/>
</dbReference>
<name>A0ABS5YWJ5_9ACTN</name>
<keyword evidence="3" id="KW-1185">Reference proteome</keyword>